<dbReference type="PANTHER" id="PTHR30454:SF0">
    <property type="entry name" value="4-HYDROXY-3-METHYLBUT-2-EN-1-YL DIPHOSPHATE SYNTHASE (FERREDOXIN), CHLOROPLASTIC"/>
    <property type="match status" value="1"/>
</dbReference>
<protein>
    <recommendedName>
        <fullName evidence="7">4-hydroxy-3-methylbut-2-en-1-yl diphosphate synthase (flavodoxin)</fullName>
        <ecNumber evidence="7">1.17.7.3</ecNumber>
    </recommendedName>
    <alternativeName>
        <fullName evidence="7">1-hydroxy-2-methyl-2-(E)-butenyl 4-diphosphate synthase</fullName>
    </alternativeName>
</protein>
<dbReference type="InterPro" id="IPR011005">
    <property type="entry name" value="Dihydropteroate_synth-like_sf"/>
</dbReference>
<dbReference type="InterPro" id="IPR058579">
    <property type="entry name" value="IspG_C"/>
</dbReference>
<comment type="function">
    <text evidence="7">Converts 2C-methyl-D-erythritol 2,4-cyclodiphosphate (ME-2,4cPP) into 1-hydroxy-2-methyl-2-(E)-butenyl 4-diphosphate.</text>
</comment>
<dbReference type="OrthoDB" id="9803214at2"/>
<dbReference type="FunFam" id="3.30.413.10:FF:000012">
    <property type="entry name" value="4-hydroxy-3-methylbut-2-en-1-yl diphosphate synthase (flavodoxin)"/>
    <property type="match status" value="1"/>
</dbReference>
<evidence type="ECO:0000313" key="10">
    <source>
        <dbReference type="EMBL" id="AWD33526.1"/>
    </source>
</evidence>
<comment type="cofactor">
    <cofactor evidence="7">
        <name>[4Fe-4S] cluster</name>
        <dbReference type="ChEBI" id="CHEBI:49883"/>
    </cofactor>
    <text evidence="7">Binds 1 [4Fe-4S] cluster.</text>
</comment>
<evidence type="ECO:0000259" key="8">
    <source>
        <dbReference type="Pfam" id="PF04551"/>
    </source>
</evidence>
<dbReference type="UniPathway" id="UPA00056">
    <property type="reaction ID" value="UER00096"/>
</dbReference>
<evidence type="ECO:0000256" key="3">
    <source>
        <dbReference type="ARBA" id="ARBA00023002"/>
    </source>
</evidence>
<evidence type="ECO:0000256" key="2">
    <source>
        <dbReference type="ARBA" id="ARBA00022723"/>
    </source>
</evidence>
<dbReference type="PANTHER" id="PTHR30454">
    <property type="entry name" value="4-HYDROXY-3-METHYLBUT-2-EN-1-YL DIPHOSPHATE SYNTHASE"/>
    <property type="match status" value="1"/>
</dbReference>
<dbReference type="InterPro" id="IPR016425">
    <property type="entry name" value="IspG_bac"/>
</dbReference>
<keyword evidence="6 7" id="KW-0414">Isoprene biosynthesis</keyword>
<dbReference type="KEGG" id="fso:Fsol_00750"/>
<dbReference type="NCBIfam" id="TIGR00612">
    <property type="entry name" value="ispG_gcpE"/>
    <property type="match status" value="1"/>
</dbReference>
<comment type="similarity">
    <text evidence="7">Belongs to the IspG family.</text>
</comment>
<feature type="domain" description="IspG C-terminal" evidence="9">
    <location>
        <begin position="296"/>
        <end position="402"/>
    </location>
</feature>
<keyword evidence="3 7" id="KW-0560">Oxidoreductase</keyword>
<feature type="binding site" evidence="7">
    <location>
        <position position="299"/>
    </location>
    <ligand>
        <name>[4Fe-4S] cluster</name>
        <dbReference type="ChEBI" id="CHEBI:49883"/>
    </ligand>
</feature>
<sequence>MNHNEFVTVKAKTCAVKVGNIVIGGDAKIAIQSMTDTVTSNIKDTVAQIKLLIDSGAEIVRITVDNDSAAAAVPAIKDSLMQEEMYAKIPLVGCFHYNGHILLHKFHECAAALDKYRINPGNIGIKGKRDKNFEEILTIARKFNKPIRIGVNGGSLEQELLSELIEQNTNNNLSIEQIKREAIVKSALFSAQKAIAYGMQENQIILSAKVSNLPDVVWVYRQLSKYSKHPLHIGLTEAGSGLNGAVKTAAALGILLHHGIGDTIRVSTTSHDRTEEVKIAKMILQALDIRSFAPSVTSCPGCGRTSSSAFQILNFQVNEYIVDRMEEWKRLYGDEKISKLKIAVMGCIVNGPGESKLADIGISMPGNNEEDLAVVFVKGMKKAVLRKTEDYSIYQQFITILEDFVASLQ</sequence>
<dbReference type="RefSeq" id="WP_108673530.1">
    <property type="nucleotide sequence ID" value="NZ_CP025989.1"/>
</dbReference>
<dbReference type="GO" id="GO:0141197">
    <property type="term" value="F:4-hydroxy-3-methylbut-2-enyl-diphosphate synthase activity (flavodoxin)"/>
    <property type="evidence" value="ECO:0007669"/>
    <property type="project" value="UniProtKB-EC"/>
</dbReference>
<comment type="pathway">
    <text evidence="7">Isoprenoid biosynthesis; isopentenyl diphosphate biosynthesis via DXP pathway; isopentenyl diphosphate from 1-deoxy-D-xylulose 5-phosphate: step 5/6.</text>
</comment>
<evidence type="ECO:0000256" key="6">
    <source>
        <dbReference type="ARBA" id="ARBA00023229"/>
    </source>
</evidence>
<dbReference type="GO" id="GO:0016114">
    <property type="term" value="P:terpenoid biosynthetic process"/>
    <property type="evidence" value="ECO:0007669"/>
    <property type="project" value="InterPro"/>
</dbReference>
<dbReference type="NCBIfam" id="NF001540">
    <property type="entry name" value="PRK00366.1"/>
    <property type="match status" value="1"/>
</dbReference>
<feature type="binding site" evidence="7">
    <location>
        <position position="354"/>
    </location>
    <ligand>
        <name>[4Fe-4S] cluster</name>
        <dbReference type="ChEBI" id="CHEBI:49883"/>
    </ligand>
</feature>
<dbReference type="GO" id="GO:0019288">
    <property type="term" value="P:isopentenyl diphosphate biosynthetic process, methylerythritol 4-phosphate pathway"/>
    <property type="evidence" value="ECO:0007669"/>
    <property type="project" value="UniProtKB-UniRule"/>
</dbReference>
<organism evidence="10 11">
    <name type="scientific">Candidatus Fokinia solitaria</name>
    <dbReference type="NCBI Taxonomy" id="1802984"/>
    <lineage>
        <taxon>Bacteria</taxon>
        <taxon>Pseudomonadati</taxon>
        <taxon>Pseudomonadota</taxon>
        <taxon>Alphaproteobacteria</taxon>
        <taxon>Rickettsiales</taxon>
        <taxon>Candidatus Midichloriaceae</taxon>
        <taxon>Candidatus Fokinia</taxon>
    </lineage>
</organism>
<dbReference type="InterPro" id="IPR058578">
    <property type="entry name" value="IspG_TIM"/>
</dbReference>
<dbReference type="Pfam" id="PF04551">
    <property type="entry name" value="GcpE"/>
    <property type="match status" value="1"/>
</dbReference>
<keyword evidence="1 7" id="KW-0004">4Fe-4S</keyword>
<feature type="binding site" evidence="7">
    <location>
        <position position="302"/>
    </location>
    <ligand>
        <name>[4Fe-4S] cluster</name>
        <dbReference type="ChEBI" id="CHEBI:49883"/>
    </ligand>
</feature>
<dbReference type="Pfam" id="PF26540">
    <property type="entry name" value="GcpE_C"/>
    <property type="match status" value="1"/>
</dbReference>
<gene>
    <name evidence="7" type="primary">ispG</name>
    <name evidence="10" type="ORF">Fsol_00750</name>
</gene>
<keyword evidence="2 7" id="KW-0479">Metal-binding</keyword>
<evidence type="ECO:0000256" key="7">
    <source>
        <dbReference type="HAMAP-Rule" id="MF_00159"/>
    </source>
</evidence>
<keyword evidence="5 7" id="KW-0411">Iron-sulfur</keyword>
<evidence type="ECO:0000256" key="1">
    <source>
        <dbReference type="ARBA" id="ARBA00022485"/>
    </source>
</evidence>
<dbReference type="PIRSF" id="PIRSF004640">
    <property type="entry name" value="IspG"/>
    <property type="match status" value="1"/>
</dbReference>
<evidence type="ECO:0000259" key="9">
    <source>
        <dbReference type="Pfam" id="PF26540"/>
    </source>
</evidence>
<keyword evidence="11" id="KW-1185">Reference proteome</keyword>
<dbReference type="InterPro" id="IPR045854">
    <property type="entry name" value="NO2/SO3_Rdtase_4Fe4S_sf"/>
</dbReference>
<keyword evidence="4 7" id="KW-0408">Iron</keyword>
<dbReference type="Gene3D" id="3.30.413.10">
    <property type="entry name" value="Sulfite Reductase Hemoprotein, domain 1"/>
    <property type="match status" value="1"/>
</dbReference>
<dbReference type="HAMAP" id="MF_00159">
    <property type="entry name" value="IspG"/>
    <property type="match status" value="1"/>
</dbReference>
<dbReference type="GO" id="GO:0005506">
    <property type="term" value="F:iron ion binding"/>
    <property type="evidence" value="ECO:0007669"/>
    <property type="project" value="InterPro"/>
</dbReference>
<proteinExistence type="inferred from homology"/>
<dbReference type="Proteomes" id="UP000244519">
    <property type="component" value="Chromosome"/>
</dbReference>
<dbReference type="EMBL" id="CP025989">
    <property type="protein sequence ID" value="AWD33526.1"/>
    <property type="molecule type" value="Genomic_DNA"/>
</dbReference>
<dbReference type="EC" id="1.17.7.3" evidence="7"/>
<evidence type="ECO:0000256" key="5">
    <source>
        <dbReference type="ARBA" id="ARBA00023014"/>
    </source>
</evidence>
<evidence type="ECO:0000313" key="11">
    <source>
        <dbReference type="Proteomes" id="UP000244519"/>
    </source>
</evidence>
<dbReference type="GO" id="GO:0051539">
    <property type="term" value="F:4 iron, 4 sulfur cluster binding"/>
    <property type="evidence" value="ECO:0007669"/>
    <property type="project" value="UniProtKB-UniRule"/>
</dbReference>
<dbReference type="SUPFAM" id="SSF56014">
    <property type="entry name" value="Nitrite and sulphite reductase 4Fe-4S domain-like"/>
    <property type="match status" value="1"/>
</dbReference>
<dbReference type="Gene3D" id="3.20.20.20">
    <property type="entry name" value="Dihydropteroate synthase-like"/>
    <property type="match status" value="1"/>
</dbReference>
<reference evidence="10 11" key="1">
    <citation type="journal article" date="2018" name="Genome Biol. Evol.">
        <title>The Genome Sequence of "Candidatus Fokinia solitaria": Insights on Reductive Evolution in Rickettsiales.</title>
        <authorList>
            <person name="Floriano A.M."/>
            <person name="Castelli M."/>
            <person name="Krenek S."/>
            <person name="Berendonk T.U."/>
            <person name="Bazzocchi C."/>
            <person name="Petroni G."/>
            <person name="Sassera D."/>
        </authorList>
    </citation>
    <scope>NUCLEOTIDE SEQUENCE [LARGE SCALE GENOMIC DNA]</scope>
    <source>
        <strain evidence="10">Rio ETE_ALG 3VII</strain>
    </source>
</reference>
<dbReference type="InterPro" id="IPR004588">
    <property type="entry name" value="IspG_bac-typ"/>
</dbReference>
<dbReference type="GO" id="GO:0046429">
    <property type="term" value="F:4-hydroxy-3-methylbut-2-en-1-yl diphosphate synthase activity (ferredoxin)"/>
    <property type="evidence" value="ECO:0007669"/>
    <property type="project" value="UniProtKB-UniRule"/>
</dbReference>
<evidence type="ECO:0000256" key="4">
    <source>
        <dbReference type="ARBA" id="ARBA00023004"/>
    </source>
</evidence>
<feature type="domain" description="IspG TIM-barrel" evidence="8">
    <location>
        <begin position="13"/>
        <end position="280"/>
    </location>
</feature>
<comment type="catalytic activity">
    <reaction evidence="7">
        <text>(2E)-4-hydroxy-3-methylbut-2-enyl diphosphate + oxidized [flavodoxin] + H2O + 2 H(+) = 2-C-methyl-D-erythritol 2,4-cyclic diphosphate + reduced [flavodoxin]</text>
        <dbReference type="Rhea" id="RHEA:43604"/>
        <dbReference type="Rhea" id="RHEA-COMP:10622"/>
        <dbReference type="Rhea" id="RHEA-COMP:10623"/>
        <dbReference type="ChEBI" id="CHEBI:15377"/>
        <dbReference type="ChEBI" id="CHEBI:15378"/>
        <dbReference type="ChEBI" id="CHEBI:57618"/>
        <dbReference type="ChEBI" id="CHEBI:58210"/>
        <dbReference type="ChEBI" id="CHEBI:58483"/>
        <dbReference type="ChEBI" id="CHEBI:128753"/>
        <dbReference type="EC" id="1.17.7.3"/>
    </reaction>
</comment>
<name>A0A2U8BT29_9RICK</name>
<feature type="binding site" evidence="7">
    <location>
        <position position="347"/>
    </location>
    <ligand>
        <name>[4Fe-4S] cluster</name>
        <dbReference type="ChEBI" id="CHEBI:49883"/>
    </ligand>
</feature>
<accession>A0A2U8BT29</accession>
<dbReference type="AlphaFoldDB" id="A0A2U8BT29"/>